<evidence type="ECO:0008006" key="5">
    <source>
        <dbReference type="Google" id="ProtNLM"/>
    </source>
</evidence>
<comment type="caution">
    <text evidence="3">The sequence shown here is derived from an EMBL/GenBank/DDBJ whole genome shotgun (WGS) entry which is preliminary data.</text>
</comment>
<evidence type="ECO:0000256" key="2">
    <source>
        <dbReference type="SAM" id="Phobius"/>
    </source>
</evidence>
<keyword evidence="2" id="KW-1133">Transmembrane helix</keyword>
<accession>A0A8H6J0I1</accession>
<feature type="transmembrane region" description="Helical" evidence="2">
    <location>
        <begin position="160"/>
        <end position="185"/>
    </location>
</feature>
<dbReference type="Proteomes" id="UP000652219">
    <property type="component" value="Unassembled WGS sequence"/>
</dbReference>
<proteinExistence type="predicted"/>
<keyword evidence="2" id="KW-0472">Membrane</keyword>
<organism evidence="3 4">
    <name type="scientific">Colletotrichum sojae</name>
    <dbReference type="NCBI Taxonomy" id="2175907"/>
    <lineage>
        <taxon>Eukaryota</taxon>
        <taxon>Fungi</taxon>
        <taxon>Dikarya</taxon>
        <taxon>Ascomycota</taxon>
        <taxon>Pezizomycotina</taxon>
        <taxon>Sordariomycetes</taxon>
        <taxon>Hypocreomycetidae</taxon>
        <taxon>Glomerellales</taxon>
        <taxon>Glomerellaceae</taxon>
        <taxon>Colletotrichum</taxon>
        <taxon>Colletotrichum orchidearum species complex</taxon>
    </lineage>
</organism>
<feature type="transmembrane region" description="Helical" evidence="2">
    <location>
        <begin position="88"/>
        <end position="110"/>
    </location>
</feature>
<protein>
    <recommendedName>
        <fullName evidence="5">Transmembrane protein</fullName>
    </recommendedName>
</protein>
<feature type="compositionally biased region" description="Polar residues" evidence="1">
    <location>
        <begin position="1"/>
        <end position="14"/>
    </location>
</feature>
<feature type="transmembrane region" description="Helical" evidence="2">
    <location>
        <begin position="130"/>
        <end position="153"/>
    </location>
</feature>
<sequence>MTKSWDSNSDTTIGCVSEPSEKWSSTDDVTVVSSAPGLQGKNDQGPSMIIREELRGRDLATFDPETRSTRGRQQLGEQTHQRRVCHLLGLWALYFIIFILEFQVVFFSAFSKDGLSRVSGTAELARNGLFASMILVTVEFSVGFVLLVCLCLFLRSAYWYAFVGVACLEAFATGVFVIATCAVAISEGSCEDLRGKLKTTCESSLSSGIAVGVTRVLYL</sequence>
<gene>
    <name evidence="3" type="ORF">CSOJ01_10605</name>
</gene>
<evidence type="ECO:0000313" key="3">
    <source>
        <dbReference type="EMBL" id="KAF6803876.1"/>
    </source>
</evidence>
<keyword evidence="4" id="KW-1185">Reference proteome</keyword>
<dbReference type="AlphaFoldDB" id="A0A8H6J0I1"/>
<evidence type="ECO:0000256" key="1">
    <source>
        <dbReference type="SAM" id="MobiDB-lite"/>
    </source>
</evidence>
<dbReference type="EMBL" id="WIGN01000225">
    <property type="protein sequence ID" value="KAF6803876.1"/>
    <property type="molecule type" value="Genomic_DNA"/>
</dbReference>
<reference evidence="3 4" key="1">
    <citation type="journal article" date="2020" name="Phytopathology">
        <title>Genome Sequence Resources of Colletotrichum truncatum, C. plurivorum, C. musicola, and C. sojae: Four Species Pathogenic to Soybean (Glycine max).</title>
        <authorList>
            <person name="Rogerio F."/>
            <person name="Boufleur T.R."/>
            <person name="Ciampi-Guillardi M."/>
            <person name="Sukno S.A."/>
            <person name="Thon M.R."/>
            <person name="Massola Junior N.S."/>
            <person name="Baroncelli R."/>
        </authorList>
    </citation>
    <scope>NUCLEOTIDE SEQUENCE [LARGE SCALE GENOMIC DNA]</scope>
    <source>
        <strain evidence="3 4">LFN0009</strain>
    </source>
</reference>
<feature type="region of interest" description="Disordered" evidence="1">
    <location>
        <begin position="1"/>
        <end position="26"/>
    </location>
</feature>
<keyword evidence="2" id="KW-0812">Transmembrane</keyword>
<name>A0A8H6J0I1_9PEZI</name>
<evidence type="ECO:0000313" key="4">
    <source>
        <dbReference type="Proteomes" id="UP000652219"/>
    </source>
</evidence>